<dbReference type="SUPFAM" id="SSF52954">
    <property type="entry name" value="Class II aaRS ABD-related"/>
    <property type="match status" value="1"/>
</dbReference>
<evidence type="ECO:0000313" key="11">
    <source>
        <dbReference type="EMBL" id="MCA9383379.1"/>
    </source>
</evidence>
<dbReference type="HAMAP" id="MF_00127">
    <property type="entry name" value="His_tRNA_synth"/>
    <property type="match status" value="1"/>
</dbReference>
<keyword evidence="5 8" id="KW-0648">Protein biosynthesis</keyword>
<dbReference type="EMBL" id="JAGQLK010000062">
    <property type="protein sequence ID" value="MCA9383379.1"/>
    <property type="molecule type" value="Genomic_DNA"/>
</dbReference>
<dbReference type="InterPro" id="IPR045864">
    <property type="entry name" value="aa-tRNA-synth_II/BPL/LPL"/>
</dbReference>
<evidence type="ECO:0000256" key="9">
    <source>
        <dbReference type="PIRSR" id="PIRSR001549-1"/>
    </source>
</evidence>
<keyword evidence="2 8" id="KW-0436">Ligase</keyword>
<dbReference type="CDD" id="cd00859">
    <property type="entry name" value="HisRS_anticodon"/>
    <property type="match status" value="1"/>
</dbReference>
<dbReference type="CDD" id="cd00773">
    <property type="entry name" value="HisRS-like_core"/>
    <property type="match status" value="1"/>
</dbReference>
<dbReference type="InterPro" id="IPR004154">
    <property type="entry name" value="Anticodon-bd"/>
</dbReference>
<dbReference type="InterPro" id="IPR004516">
    <property type="entry name" value="HisRS/HisZ"/>
</dbReference>
<dbReference type="GO" id="GO:0005737">
    <property type="term" value="C:cytoplasm"/>
    <property type="evidence" value="ECO:0007669"/>
    <property type="project" value="UniProtKB-SubCell"/>
</dbReference>
<dbReference type="Pfam" id="PF03129">
    <property type="entry name" value="HGTP_anticodon"/>
    <property type="match status" value="1"/>
</dbReference>
<dbReference type="InterPro" id="IPR033656">
    <property type="entry name" value="HisRS_anticodon"/>
</dbReference>
<feature type="binding site" evidence="9">
    <location>
        <position position="113"/>
    </location>
    <ligand>
        <name>L-histidine</name>
        <dbReference type="ChEBI" id="CHEBI:57595"/>
    </ligand>
</feature>
<feature type="domain" description="Aminoacyl-transfer RNA synthetases class-II family profile" evidence="10">
    <location>
        <begin position="12"/>
        <end position="434"/>
    </location>
</feature>
<feature type="binding site" evidence="9">
    <location>
        <begin position="83"/>
        <end position="85"/>
    </location>
    <ligand>
        <name>L-histidine</name>
        <dbReference type="ChEBI" id="CHEBI:57595"/>
    </ligand>
</feature>
<name>A0A955L5P8_9BACT</name>
<dbReference type="InterPro" id="IPR006195">
    <property type="entry name" value="aa-tRNA-synth_II"/>
</dbReference>
<dbReference type="AlphaFoldDB" id="A0A955L5P8"/>
<dbReference type="Gene3D" id="3.40.50.800">
    <property type="entry name" value="Anticodon-binding domain"/>
    <property type="match status" value="1"/>
</dbReference>
<evidence type="ECO:0000313" key="12">
    <source>
        <dbReference type="Proteomes" id="UP000783287"/>
    </source>
</evidence>
<dbReference type="PROSITE" id="PS50862">
    <property type="entry name" value="AA_TRNA_LIGASE_II"/>
    <property type="match status" value="1"/>
</dbReference>
<dbReference type="EC" id="6.1.1.21" evidence="8"/>
<dbReference type="PIRSF" id="PIRSF001549">
    <property type="entry name" value="His-tRNA_synth"/>
    <property type="match status" value="1"/>
</dbReference>
<reference evidence="11" key="2">
    <citation type="journal article" date="2021" name="Microbiome">
        <title>Successional dynamics and alternative stable states in a saline activated sludge microbial community over 9 years.</title>
        <authorList>
            <person name="Wang Y."/>
            <person name="Ye J."/>
            <person name="Ju F."/>
            <person name="Liu L."/>
            <person name="Boyd J.A."/>
            <person name="Deng Y."/>
            <person name="Parks D.H."/>
            <person name="Jiang X."/>
            <person name="Yin X."/>
            <person name="Woodcroft B.J."/>
            <person name="Tyson G.W."/>
            <person name="Hugenholtz P."/>
            <person name="Polz M.F."/>
            <person name="Zhang T."/>
        </authorList>
    </citation>
    <scope>NUCLEOTIDE SEQUENCE</scope>
    <source>
        <strain evidence="11">HKST-UBA14</strain>
    </source>
</reference>
<accession>A0A955L5P8</accession>
<evidence type="ECO:0000256" key="4">
    <source>
        <dbReference type="ARBA" id="ARBA00022840"/>
    </source>
</evidence>
<keyword evidence="3 8" id="KW-0547">Nucleotide-binding</keyword>
<keyword evidence="8" id="KW-0963">Cytoplasm</keyword>
<evidence type="ECO:0000256" key="8">
    <source>
        <dbReference type="HAMAP-Rule" id="MF_00127"/>
    </source>
</evidence>
<comment type="catalytic activity">
    <reaction evidence="7 8">
        <text>tRNA(His) + L-histidine + ATP = L-histidyl-tRNA(His) + AMP + diphosphate + H(+)</text>
        <dbReference type="Rhea" id="RHEA:17313"/>
        <dbReference type="Rhea" id="RHEA-COMP:9665"/>
        <dbReference type="Rhea" id="RHEA-COMP:9689"/>
        <dbReference type="ChEBI" id="CHEBI:15378"/>
        <dbReference type="ChEBI" id="CHEBI:30616"/>
        <dbReference type="ChEBI" id="CHEBI:33019"/>
        <dbReference type="ChEBI" id="CHEBI:57595"/>
        <dbReference type="ChEBI" id="CHEBI:78442"/>
        <dbReference type="ChEBI" id="CHEBI:78527"/>
        <dbReference type="ChEBI" id="CHEBI:456215"/>
        <dbReference type="EC" id="6.1.1.21"/>
    </reaction>
</comment>
<evidence type="ECO:0000256" key="3">
    <source>
        <dbReference type="ARBA" id="ARBA00022741"/>
    </source>
</evidence>
<feature type="binding site" evidence="9">
    <location>
        <position position="275"/>
    </location>
    <ligand>
        <name>L-histidine</name>
        <dbReference type="ChEBI" id="CHEBI:57595"/>
    </ligand>
</feature>
<evidence type="ECO:0000259" key="10">
    <source>
        <dbReference type="PROSITE" id="PS50862"/>
    </source>
</evidence>
<comment type="subunit">
    <text evidence="8">Homodimer.</text>
</comment>
<keyword evidence="6 8" id="KW-0030">Aminoacyl-tRNA synthetase</keyword>
<evidence type="ECO:0000256" key="6">
    <source>
        <dbReference type="ARBA" id="ARBA00023146"/>
    </source>
</evidence>
<comment type="caution">
    <text evidence="11">The sequence shown here is derived from an EMBL/GenBank/DDBJ whole genome shotgun (WGS) entry which is preliminary data.</text>
</comment>
<organism evidence="11 12">
    <name type="scientific">Candidatus Dojkabacteria bacterium</name>
    <dbReference type="NCBI Taxonomy" id="2099670"/>
    <lineage>
        <taxon>Bacteria</taxon>
        <taxon>Candidatus Dojkabacteria</taxon>
    </lineage>
</organism>
<dbReference type="PANTHER" id="PTHR43707:SF1">
    <property type="entry name" value="HISTIDINE--TRNA LIGASE, MITOCHONDRIAL-RELATED"/>
    <property type="match status" value="1"/>
</dbReference>
<dbReference type="SUPFAM" id="SSF55681">
    <property type="entry name" value="Class II aaRS and biotin synthetases"/>
    <property type="match status" value="1"/>
</dbReference>
<dbReference type="GO" id="GO:0006427">
    <property type="term" value="P:histidyl-tRNA aminoacylation"/>
    <property type="evidence" value="ECO:0007669"/>
    <property type="project" value="UniProtKB-UniRule"/>
</dbReference>
<keyword evidence="4 8" id="KW-0067">ATP-binding</keyword>
<feature type="binding site" evidence="9">
    <location>
        <position position="127"/>
    </location>
    <ligand>
        <name>L-histidine</name>
        <dbReference type="ChEBI" id="CHEBI:57595"/>
    </ligand>
</feature>
<comment type="subcellular location">
    <subcellularLocation>
        <location evidence="8">Cytoplasm</location>
    </subcellularLocation>
</comment>
<dbReference type="InterPro" id="IPR015807">
    <property type="entry name" value="His-tRNA-ligase"/>
</dbReference>
<dbReference type="InterPro" id="IPR036621">
    <property type="entry name" value="Anticodon-bd_dom_sf"/>
</dbReference>
<evidence type="ECO:0000256" key="1">
    <source>
        <dbReference type="ARBA" id="ARBA00008226"/>
    </source>
</evidence>
<dbReference type="PANTHER" id="PTHR43707">
    <property type="entry name" value="HISTIDYL-TRNA SYNTHETASE"/>
    <property type="match status" value="1"/>
</dbReference>
<dbReference type="GO" id="GO:0005524">
    <property type="term" value="F:ATP binding"/>
    <property type="evidence" value="ECO:0007669"/>
    <property type="project" value="UniProtKB-UniRule"/>
</dbReference>
<dbReference type="NCBIfam" id="TIGR00442">
    <property type="entry name" value="hisS"/>
    <property type="match status" value="1"/>
</dbReference>
<dbReference type="InterPro" id="IPR041715">
    <property type="entry name" value="HisRS-like_core"/>
</dbReference>
<dbReference type="Pfam" id="PF13393">
    <property type="entry name" value="tRNA-synt_His"/>
    <property type="match status" value="1"/>
</dbReference>
<dbReference type="Proteomes" id="UP000783287">
    <property type="component" value="Unassembled WGS sequence"/>
</dbReference>
<dbReference type="Gene3D" id="3.30.930.10">
    <property type="entry name" value="Bira Bifunctional Protein, Domain 2"/>
    <property type="match status" value="1"/>
</dbReference>
<sequence length="434" mass="50179">MNNKIGTQPYKGARDFYPEEMRIRNYIFDTWRNVSRMYGYEEYDFPIIEPFEIFAAKTGAEIVNEQLFTFEDKAGRKLAVRPELTPGTVRMLAGRVNSLQKPARWFMIGNNWRFEKPQKGRGREFYQLEVNMFGEESVNADFEIFTVIVGIMRAFGADESMFKLYYSDRKLIKALLQEYLELDEEKAVGARRMMDKRPKISKEEFYSELVKLDLTTEQIDKIEAFMNSSIDTLNEVIPQEILDNNRGYADISKLTDLLNKSGLIKYCEFEPAIIRGFDYSDGLVYEVFDLNPDNNRSMFGGERFDRLIEIFDAKDLPATGFAMGDMTLKEFLVNWNLLPEFNSESKVYLTLVDEGMEVEVYQLGEKLRAAGINVTISTSADKLGKQFAYADKKGIRYALIYGSQEIANGQITLKDLETGEQRELNIDELIEQLK</sequence>
<proteinExistence type="inferred from homology"/>
<evidence type="ECO:0000256" key="5">
    <source>
        <dbReference type="ARBA" id="ARBA00022917"/>
    </source>
</evidence>
<reference evidence="11" key="1">
    <citation type="submission" date="2020-04" db="EMBL/GenBank/DDBJ databases">
        <authorList>
            <person name="Zhang T."/>
        </authorList>
    </citation>
    <scope>NUCLEOTIDE SEQUENCE</scope>
    <source>
        <strain evidence="11">HKST-UBA14</strain>
    </source>
</reference>
<protein>
    <recommendedName>
        <fullName evidence="8">Histidine--tRNA ligase</fullName>
        <ecNumber evidence="8">6.1.1.21</ecNumber>
    </recommendedName>
    <alternativeName>
        <fullName evidence="8">Histidyl-tRNA synthetase</fullName>
        <shortName evidence="8">HisRS</shortName>
    </alternativeName>
</protein>
<dbReference type="GO" id="GO:0004821">
    <property type="term" value="F:histidine-tRNA ligase activity"/>
    <property type="evidence" value="ECO:0007669"/>
    <property type="project" value="UniProtKB-UniRule"/>
</dbReference>
<comment type="similarity">
    <text evidence="1 8">Belongs to the class-II aminoacyl-tRNA synthetase family.</text>
</comment>
<gene>
    <name evidence="8" type="primary">hisS</name>
    <name evidence="11" type="ORF">KC909_03370</name>
</gene>
<evidence type="ECO:0000256" key="2">
    <source>
        <dbReference type="ARBA" id="ARBA00022598"/>
    </source>
</evidence>
<evidence type="ECO:0000256" key="7">
    <source>
        <dbReference type="ARBA" id="ARBA00047639"/>
    </source>
</evidence>